<feature type="signal peptide" evidence="1">
    <location>
        <begin position="1"/>
        <end position="27"/>
    </location>
</feature>
<evidence type="ECO:0000256" key="1">
    <source>
        <dbReference type="SAM" id="SignalP"/>
    </source>
</evidence>
<dbReference type="PANTHER" id="PTHR34853">
    <property type="match status" value="1"/>
</dbReference>
<keyword evidence="4" id="KW-1185">Reference proteome</keyword>
<dbReference type="Pfam" id="PF03583">
    <property type="entry name" value="LIP"/>
    <property type="match status" value="1"/>
</dbReference>
<dbReference type="PIRSF" id="PIRSF029171">
    <property type="entry name" value="Esterase_LipA"/>
    <property type="match status" value="1"/>
</dbReference>
<keyword evidence="1" id="KW-0732">Signal</keyword>
<comment type="caution">
    <text evidence="3">The sequence shown here is derived from an EMBL/GenBank/DDBJ whole genome shotgun (WGS) entry which is preliminary data.</text>
</comment>
<reference evidence="3 4" key="1">
    <citation type="submission" date="2019-06" db="EMBL/GenBank/DDBJ databases">
        <title>Tsukamurella conjunctivitidis sp. nov., Tsukamurella assacharolytica sp. nov. and Tsukamurella sputae sp. nov. isolated from patients with conjunctivitis, bacteraemia (lymphoma) and respiratory infection (sputum) in Hong Kong.</title>
        <authorList>
            <person name="Teng J.L.L."/>
            <person name="Lee H.H."/>
            <person name="Fong J.Y.H."/>
            <person name="Fok K.M.N."/>
            <person name="Lau S.K.P."/>
            <person name="Woo P.C.Y."/>
        </authorList>
    </citation>
    <scope>NUCLEOTIDE SEQUENCE [LARGE SCALE GENOMIC DNA]</scope>
    <source>
        <strain evidence="3 4">HKU72</strain>
    </source>
</reference>
<dbReference type="Proteomes" id="UP000319375">
    <property type="component" value="Unassembled WGS sequence"/>
</dbReference>
<dbReference type="OrthoDB" id="9798122at2"/>
<dbReference type="GO" id="GO:0008236">
    <property type="term" value="F:serine-type peptidase activity"/>
    <property type="evidence" value="ECO:0007669"/>
    <property type="project" value="InterPro"/>
</dbReference>
<dbReference type="GO" id="GO:0006508">
    <property type="term" value="P:proteolysis"/>
    <property type="evidence" value="ECO:0007669"/>
    <property type="project" value="InterPro"/>
</dbReference>
<dbReference type="InterPro" id="IPR001375">
    <property type="entry name" value="Peptidase_S9_cat"/>
</dbReference>
<dbReference type="InterPro" id="IPR029058">
    <property type="entry name" value="AB_hydrolase_fold"/>
</dbReference>
<feature type="chain" id="PRO_5022673050" evidence="1">
    <location>
        <begin position="28"/>
        <end position="395"/>
    </location>
</feature>
<protein>
    <submittedName>
        <fullName evidence="3">Prolyl oligopeptidase family serine peptidase</fullName>
    </submittedName>
</protein>
<feature type="domain" description="Peptidase S9 prolyl oligopeptidase catalytic" evidence="2">
    <location>
        <begin position="332"/>
        <end position="379"/>
    </location>
</feature>
<evidence type="ECO:0000313" key="3">
    <source>
        <dbReference type="EMBL" id="TWS28088.1"/>
    </source>
</evidence>
<accession>A0A5C5S0A2</accession>
<dbReference type="PANTHER" id="PTHR34853:SF1">
    <property type="entry name" value="LIPASE 5"/>
    <property type="match status" value="1"/>
</dbReference>
<name>A0A5C5S0A2_9ACTN</name>
<dbReference type="GO" id="GO:0016042">
    <property type="term" value="P:lipid catabolic process"/>
    <property type="evidence" value="ECO:0007669"/>
    <property type="project" value="InterPro"/>
</dbReference>
<organism evidence="3 4">
    <name type="scientific">Tsukamurella conjunctivitidis</name>
    <dbReference type="NCBI Taxonomy" id="2592068"/>
    <lineage>
        <taxon>Bacteria</taxon>
        <taxon>Bacillati</taxon>
        <taxon>Actinomycetota</taxon>
        <taxon>Actinomycetes</taxon>
        <taxon>Mycobacteriales</taxon>
        <taxon>Tsukamurellaceae</taxon>
        <taxon>Tsukamurella</taxon>
    </lineage>
</organism>
<dbReference type="InterPro" id="IPR005152">
    <property type="entry name" value="Lipase_secreted"/>
</dbReference>
<proteinExistence type="predicted"/>
<dbReference type="EMBL" id="VIGX01000008">
    <property type="protein sequence ID" value="TWS28088.1"/>
    <property type="molecule type" value="Genomic_DNA"/>
</dbReference>
<evidence type="ECO:0000313" key="4">
    <source>
        <dbReference type="Proteomes" id="UP000319375"/>
    </source>
</evidence>
<sequence length="395" mass="40182">MRITRLAFAAATTALLGAGLVAAPAGAAPVWSGLDAANYSGPVPGEGGEQIRSVPLAQGLSLPGAGTAKRVLYSTTDQHGKPATSTGAIFLPEGAAPAGGWPVIAWAHGTVGLGDDCAPSANPRSARDREYLGHWLAQGYAIVASDYAGLGTPGLMSYLNSVSTAHNVVDSVVAAHKDRSLNLSKKWAIVGQSQGGGAAVNSARWATEFSAGSGLDYRGVVATGTPFKIEEVVKNVGPATDLPGGLSSAATSYTAYILAGIREANPGVDFDSVLTPRGKAAAAKAEIQCYAQLSTTLAGQKPTDFVSAKVSTVPGASAALDRYMGTPTSGYDRPVFLGVGLKDTDVPVQSSIALAAALKKSGTTVELHQYPTADHSGAVLQSMKDSTPFLARVFA</sequence>
<dbReference type="RefSeq" id="WP_146487932.1">
    <property type="nucleotide sequence ID" value="NZ_VIGX01000008.1"/>
</dbReference>
<gene>
    <name evidence="3" type="ORF">FK530_15495</name>
</gene>
<dbReference type="SUPFAM" id="SSF53474">
    <property type="entry name" value="alpha/beta-Hydrolases"/>
    <property type="match status" value="1"/>
</dbReference>
<dbReference type="Pfam" id="PF00326">
    <property type="entry name" value="Peptidase_S9"/>
    <property type="match status" value="1"/>
</dbReference>
<dbReference type="Gene3D" id="3.40.50.1820">
    <property type="entry name" value="alpha/beta hydrolase"/>
    <property type="match status" value="2"/>
</dbReference>
<dbReference type="GO" id="GO:0004806">
    <property type="term" value="F:triacylglycerol lipase activity"/>
    <property type="evidence" value="ECO:0007669"/>
    <property type="project" value="InterPro"/>
</dbReference>
<dbReference type="AlphaFoldDB" id="A0A5C5S0A2"/>
<evidence type="ECO:0000259" key="2">
    <source>
        <dbReference type="Pfam" id="PF00326"/>
    </source>
</evidence>